<comment type="caution">
    <text evidence="1">The sequence shown here is derived from an EMBL/GenBank/DDBJ whole genome shotgun (WGS) entry which is preliminary data.</text>
</comment>
<feature type="non-terminal residue" evidence="1">
    <location>
        <position position="76"/>
    </location>
</feature>
<name>A0A8J2JDF3_9HEXA</name>
<organism evidence="1 2">
    <name type="scientific">Allacma fusca</name>
    <dbReference type="NCBI Taxonomy" id="39272"/>
    <lineage>
        <taxon>Eukaryota</taxon>
        <taxon>Metazoa</taxon>
        <taxon>Ecdysozoa</taxon>
        <taxon>Arthropoda</taxon>
        <taxon>Hexapoda</taxon>
        <taxon>Collembola</taxon>
        <taxon>Symphypleona</taxon>
        <taxon>Sminthuridae</taxon>
        <taxon>Allacma</taxon>
    </lineage>
</organism>
<dbReference type="AlphaFoldDB" id="A0A8J2JDF3"/>
<evidence type="ECO:0000313" key="2">
    <source>
        <dbReference type="Proteomes" id="UP000708208"/>
    </source>
</evidence>
<dbReference type="Proteomes" id="UP000708208">
    <property type="component" value="Unassembled WGS sequence"/>
</dbReference>
<gene>
    <name evidence="1" type="ORF">AFUS01_LOCUS5339</name>
</gene>
<reference evidence="1" key="1">
    <citation type="submission" date="2021-06" db="EMBL/GenBank/DDBJ databases">
        <authorList>
            <person name="Hodson N. C."/>
            <person name="Mongue J. A."/>
            <person name="Jaron S. K."/>
        </authorList>
    </citation>
    <scope>NUCLEOTIDE SEQUENCE</scope>
</reference>
<keyword evidence="2" id="KW-1185">Reference proteome</keyword>
<dbReference type="EMBL" id="CAJVCH010034008">
    <property type="protein sequence ID" value="CAG7714296.1"/>
    <property type="molecule type" value="Genomic_DNA"/>
</dbReference>
<dbReference type="OrthoDB" id="420380at2759"/>
<protein>
    <submittedName>
        <fullName evidence="1">Uncharacterized protein</fullName>
    </submittedName>
</protein>
<proteinExistence type="predicted"/>
<evidence type="ECO:0000313" key="1">
    <source>
        <dbReference type="EMBL" id="CAG7714296.1"/>
    </source>
</evidence>
<feature type="non-terminal residue" evidence="1">
    <location>
        <position position="1"/>
    </location>
</feature>
<accession>A0A8J2JDF3</accession>
<sequence>TNILENPFYGYRLSRRVLIDFQELIFHKYFRRFFSPMWRKIIYFFWRSGWPAFSDGLKLALENILMVHAVQDNDAE</sequence>